<name>A0A1H4CS38_9BACT</name>
<dbReference type="Pfam" id="PF09861">
    <property type="entry name" value="Lar_N"/>
    <property type="match status" value="1"/>
</dbReference>
<dbReference type="EMBL" id="FNQN01000008">
    <property type="protein sequence ID" value="SEA63171.1"/>
    <property type="molecule type" value="Genomic_DNA"/>
</dbReference>
<dbReference type="RefSeq" id="WP_175498399.1">
    <property type="nucleotide sequence ID" value="NZ_FNQN01000008.1"/>
</dbReference>
<gene>
    <name evidence="2" type="ORF">SAMN05660420_02694</name>
</gene>
<protein>
    <recommendedName>
        <fullName evidence="1">LarA-like N-terminal domain-containing protein</fullName>
    </recommendedName>
</protein>
<dbReference type="AlphaFoldDB" id="A0A1H4CS38"/>
<dbReference type="GO" id="GO:0050043">
    <property type="term" value="F:lactate racemase activity"/>
    <property type="evidence" value="ECO:0007669"/>
    <property type="project" value="InterPro"/>
</dbReference>
<evidence type="ECO:0000259" key="1">
    <source>
        <dbReference type="Pfam" id="PF09861"/>
    </source>
</evidence>
<reference evidence="2 3" key="1">
    <citation type="submission" date="2016-10" db="EMBL/GenBank/DDBJ databases">
        <authorList>
            <person name="de Groot N.N."/>
        </authorList>
    </citation>
    <scope>NUCLEOTIDE SEQUENCE [LARGE SCALE GENOMIC DNA]</scope>
    <source>
        <strain evidence="2 3">DSM 7343</strain>
    </source>
</reference>
<organism evidence="2 3">
    <name type="scientific">Desulfuromusa kysingii</name>
    <dbReference type="NCBI Taxonomy" id="37625"/>
    <lineage>
        <taxon>Bacteria</taxon>
        <taxon>Pseudomonadati</taxon>
        <taxon>Thermodesulfobacteriota</taxon>
        <taxon>Desulfuromonadia</taxon>
        <taxon>Desulfuromonadales</taxon>
        <taxon>Geopsychrobacteraceae</taxon>
        <taxon>Desulfuromusa</taxon>
    </lineage>
</organism>
<proteinExistence type="predicted"/>
<sequence length="425" mass="46027">MDNMDYLLKDIPVPEVVKVNQELCAEHITDIHGEILKKLEKSAGYQKLKSGQTVAVTAGSRGICSIDTITKIIIDQLKQKSTCPFIVPAMGSHGGATAPGQRKVLETLGITEETMGAEIRASMDVVQLGNIADGRPVFLDQHADGADGIVLINRVKAHTSFRGPYESGLMKMMAIGLGKQQGAQAYHKTGFSTMPGIIEAAGKAVLAKKNILFGVAIVENGYGQIAAIEILESDEIIEKEKQLLMTANSYLPKLFMQQLDVLIVKEIGKNISGTGMDSNVTGRFNNEFFTGDIKVSKLAILDLADKSKGNANGVGLADFITEKMYKKIDLAQTYPNALTATTVVSVKIPMTLKNDRQVIQAAIKTANIMDEKNVRLAIIESTKNMKTFYISTNLLDEAASASVKKIGQPIPVPFDDKGDLQLDFH</sequence>
<dbReference type="STRING" id="37625.SAMN05660420_02694"/>
<keyword evidence="3" id="KW-1185">Reference proteome</keyword>
<accession>A0A1H4CS38</accession>
<evidence type="ECO:0000313" key="3">
    <source>
        <dbReference type="Proteomes" id="UP000199409"/>
    </source>
</evidence>
<feature type="domain" description="LarA-like N-terminal" evidence="1">
    <location>
        <begin position="53"/>
        <end position="189"/>
    </location>
</feature>
<dbReference type="InterPro" id="IPR018657">
    <property type="entry name" value="LarA-like_N"/>
</dbReference>
<dbReference type="Gene3D" id="3.40.50.11440">
    <property type="match status" value="1"/>
</dbReference>
<evidence type="ECO:0000313" key="2">
    <source>
        <dbReference type="EMBL" id="SEA63171.1"/>
    </source>
</evidence>
<dbReference type="Proteomes" id="UP000199409">
    <property type="component" value="Unassembled WGS sequence"/>
</dbReference>